<feature type="transmembrane region" description="Helical" evidence="1">
    <location>
        <begin position="275"/>
        <end position="293"/>
    </location>
</feature>
<feature type="transmembrane region" description="Helical" evidence="1">
    <location>
        <begin position="34"/>
        <end position="51"/>
    </location>
</feature>
<feature type="transmembrane region" description="Helical" evidence="1">
    <location>
        <begin position="527"/>
        <end position="545"/>
    </location>
</feature>
<sequence length="613" mass="63865">MSPQATLLGLGVLLLLAAGVTFLAVTWDSLSVPVQASIMATLAALAFAGAVPASRKNLAGTAEALAILGGGLLIVDLFGARELGLVSPTAITGLSYAGVAFAVVAAINLLMTRIAPTVKTFGLTAVIAGQLPLTLILIHHVSLALYLFALVAQVVITVLWTNLSTRLLKITGGICGALFLSFVLLLGTTRVLFGLLSAHSTNWKNYTTDIFEGSPTGFAPVLATTAVVCLAAVLGTLLPRKTALSAALPPNTTEFIGTAFGSFTIAVFLPQLPVIDRWVTTGVAAALSLAVILRPRRTGLITSVLRITAVIVASVNLMFCALLADILQLGLISAITAALALTAAWRKQLTLTTATWTAASAAQLAILFTTFDGFFNNWTGAIALSVTGAILISFACVSIGRRHEAALLFSAAFAISLAEITVLLVSPNTGTGVVLTIAAAPLIAYGMQPHRRDALLIAGALFIIANTAFALGAAATTLEWFTLPPAAIILAIGLLRWRTQSSWVYLGPGLLLGLAPSALVASSNHDFLRITFVAAAAVTIILIAIHYSLQSPFIIGTAVLTKIALWQLVEVAPLIPRWITLATAGAILLTCGATYERRLQNAKQATRWISALK</sequence>
<keyword evidence="3" id="KW-1185">Reference proteome</keyword>
<feature type="transmembrane region" description="Helical" evidence="1">
    <location>
        <begin position="353"/>
        <end position="371"/>
    </location>
</feature>
<dbReference type="InterPro" id="IPR058062">
    <property type="entry name" value="SCO7613_C"/>
</dbReference>
<feature type="transmembrane region" description="Helical" evidence="1">
    <location>
        <begin position="454"/>
        <end position="474"/>
    </location>
</feature>
<dbReference type="EMBL" id="CP043661">
    <property type="protein sequence ID" value="QNE23339.1"/>
    <property type="molecule type" value="Genomic_DNA"/>
</dbReference>
<dbReference type="NCBIfam" id="NF047321">
    <property type="entry name" value="SCO7613_CTERM"/>
    <property type="match status" value="1"/>
</dbReference>
<evidence type="ECO:0008006" key="4">
    <source>
        <dbReference type="Google" id="ProtNLM"/>
    </source>
</evidence>
<feature type="transmembrane region" description="Helical" evidence="1">
    <location>
        <begin position="58"/>
        <end position="78"/>
    </location>
</feature>
<feature type="transmembrane region" description="Helical" evidence="1">
    <location>
        <begin position="144"/>
        <end position="163"/>
    </location>
</feature>
<reference evidence="2 3" key="2">
    <citation type="journal article" date="2020" name="Microbiol. Resour. Announc.">
        <title>Antarctic desert soil bacteria exhibit high novel natural product potential, evaluated through long-read genome sequencing and comparative genomics.</title>
        <authorList>
            <person name="Benaud N."/>
            <person name="Edwards R.J."/>
            <person name="Amos T.G."/>
            <person name="D'Agostino P.M."/>
            <person name="Gutierrez-Chavez C."/>
            <person name="Montgomery K."/>
            <person name="Nicetic I."/>
            <person name="Ferrari B.C."/>
        </authorList>
    </citation>
    <scope>NUCLEOTIDE SEQUENCE [LARGE SCALE GENOMIC DNA]</scope>
    <source>
        <strain evidence="2 3">SPB151</strain>
    </source>
</reference>
<keyword evidence="1" id="KW-1133">Transmembrane helix</keyword>
<feature type="transmembrane region" description="Helical" evidence="1">
    <location>
        <begin position="575"/>
        <end position="595"/>
    </location>
</feature>
<dbReference type="AlphaFoldDB" id="A0A7G6XAS4"/>
<accession>A0A7G6XAS4</accession>
<keyword evidence="1" id="KW-0472">Membrane</keyword>
<gene>
    <name evidence="2" type="ORF">F1D05_36540</name>
</gene>
<feature type="transmembrane region" description="Helical" evidence="1">
    <location>
        <begin position="330"/>
        <end position="346"/>
    </location>
</feature>
<feature type="transmembrane region" description="Helical" evidence="1">
    <location>
        <begin position="504"/>
        <end position="521"/>
    </location>
</feature>
<dbReference type="KEGG" id="kqi:F1D05_36540"/>
<keyword evidence="1" id="KW-0812">Transmembrane</keyword>
<feature type="transmembrane region" description="Helical" evidence="1">
    <location>
        <begin position="218"/>
        <end position="239"/>
    </location>
</feature>
<feature type="transmembrane region" description="Helical" evidence="1">
    <location>
        <begin position="118"/>
        <end position="138"/>
    </location>
</feature>
<name>A0A7G6XAS4_9ACTN</name>
<feature type="transmembrane region" description="Helical" evidence="1">
    <location>
        <begin position="90"/>
        <end position="111"/>
    </location>
</feature>
<evidence type="ECO:0000313" key="3">
    <source>
        <dbReference type="Proteomes" id="UP000515563"/>
    </source>
</evidence>
<evidence type="ECO:0000256" key="1">
    <source>
        <dbReference type="SAM" id="Phobius"/>
    </source>
</evidence>
<reference evidence="3" key="1">
    <citation type="submission" date="2019-09" db="EMBL/GenBank/DDBJ databases">
        <title>Antimicrobial potential of Antarctic Bacteria.</title>
        <authorList>
            <person name="Benaud N."/>
            <person name="Edwards R.J."/>
            <person name="Ferrari B.C."/>
        </authorList>
    </citation>
    <scope>NUCLEOTIDE SEQUENCE [LARGE SCALE GENOMIC DNA]</scope>
    <source>
        <strain evidence="3">SPB151</strain>
    </source>
</reference>
<feature type="transmembrane region" description="Helical" evidence="1">
    <location>
        <begin position="251"/>
        <end position="269"/>
    </location>
</feature>
<feature type="transmembrane region" description="Helical" evidence="1">
    <location>
        <begin position="305"/>
        <end position="324"/>
    </location>
</feature>
<feature type="transmembrane region" description="Helical" evidence="1">
    <location>
        <begin position="406"/>
        <end position="425"/>
    </location>
</feature>
<feature type="transmembrane region" description="Helical" evidence="1">
    <location>
        <begin position="175"/>
        <end position="198"/>
    </location>
</feature>
<feature type="transmembrane region" description="Helical" evidence="1">
    <location>
        <begin position="377"/>
        <end position="399"/>
    </location>
</feature>
<feature type="transmembrane region" description="Helical" evidence="1">
    <location>
        <begin position="431"/>
        <end position="447"/>
    </location>
</feature>
<evidence type="ECO:0000313" key="2">
    <source>
        <dbReference type="EMBL" id="QNE23339.1"/>
    </source>
</evidence>
<dbReference type="Proteomes" id="UP000515563">
    <property type="component" value="Chromosome"/>
</dbReference>
<organism evidence="2 3">
    <name type="scientific">Kribbella qitaiheensis</name>
    <dbReference type="NCBI Taxonomy" id="1544730"/>
    <lineage>
        <taxon>Bacteria</taxon>
        <taxon>Bacillati</taxon>
        <taxon>Actinomycetota</taxon>
        <taxon>Actinomycetes</taxon>
        <taxon>Propionibacteriales</taxon>
        <taxon>Kribbellaceae</taxon>
        <taxon>Kribbella</taxon>
    </lineage>
</organism>
<proteinExistence type="predicted"/>
<protein>
    <recommendedName>
        <fullName evidence="4">DUF2157 domain-containing protein</fullName>
    </recommendedName>
</protein>